<dbReference type="EMBL" id="BK032687">
    <property type="protein sequence ID" value="DAF55244.1"/>
    <property type="molecule type" value="Genomic_DNA"/>
</dbReference>
<name>A0A8S5SVY0_9CAUD</name>
<protein>
    <submittedName>
        <fullName evidence="1">Uncharacterized protein</fullName>
    </submittedName>
</protein>
<proteinExistence type="predicted"/>
<organism evidence="1">
    <name type="scientific">Siphoviridae sp. ctZHD14</name>
    <dbReference type="NCBI Taxonomy" id="2827891"/>
    <lineage>
        <taxon>Viruses</taxon>
        <taxon>Duplodnaviria</taxon>
        <taxon>Heunggongvirae</taxon>
        <taxon>Uroviricota</taxon>
        <taxon>Caudoviricetes</taxon>
    </lineage>
</organism>
<accession>A0A8S5SVY0</accession>
<reference evidence="1" key="1">
    <citation type="journal article" date="2021" name="Proc. Natl. Acad. Sci. U.S.A.">
        <title>A Catalog of Tens of Thousands of Viruses from Human Metagenomes Reveals Hidden Associations with Chronic Diseases.</title>
        <authorList>
            <person name="Tisza M.J."/>
            <person name="Buck C.B."/>
        </authorList>
    </citation>
    <scope>NUCLEOTIDE SEQUENCE</scope>
    <source>
        <strain evidence="1">CtZHD14</strain>
    </source>
</reference>
<evidence type="ECO:0000313" key="1">
    <source>
        <dbReference type="EMBL" id="DAF55244.1"/>
    </source>
</evidence>
<sequence length="254" mass="30020">MKPSNKDIQVEQNKANFVSWLLAEFGQKEFTNSEMKKHYNEAVTKAIENASENSLLKGLKKMFNDPTSNWRFGAPVRFYVIHKDERTVHVVFDTVCKSVGDIPFYDLVRYIDPLLTFPKSYTLNSEHLRDENFFILREEKITITKRKAVGKYYSRFALPCNNYEVESTLYSWKDESELASFFDRGYHIEKDEIETIRYYFKLNGAKAANYIMNQTKTAKKLREERTRCLIDEMTEADKIDVLKQLANYYGYFLE</sequence>